<keyword evidence="2" id="KW-0575">Peroxidase</keyword>
<dbReference type="InterPro" id="IPR011008">
    <property type="entry name" value="Dimeric_a/b-barrel"/>
</dbReference>
<evidence type="ECO:0000256" key="1">
    <source>
        <dbReference type="ARBA" id="ARBA00001970"/>
    </source>
</evidence>
<dbReference type="GO" id="GO:0020037">
    <property type="term" value="F:heme binding"/>
    <property type="evidence" value="ECO:0007669"/>
    <property type="project" value="InterPro"/>
</dbReference>
<proteinExistence type="predicted"/>
<dbReference type="PANTHER" id="PTHR30521:SF5">
    <property type="entry name" value="BLR4509 PROTEIN"/>
    <property type="match status" value="1"/>
</dbReference>
<evidence type="ECO:0000256" key="2">
    <source>
        <dbReference type="ARBA" id="ARBA00022559"/>
    </source>
</evidence>
<dbReference type="Proteomes" id="UP000541185">
    <property type="component" value="Unassembled WGS sequence"/>
</dbReference>
<evidence type="ECO:0000313" key="7">
    <source>
        <dbReference type="EMBL" id="NML42611.1"/>
    </source>
</evidence>
<evidence type="ECO:0000256" key="4">
    <source>
        <dbReference type="ARBA" id="ARBA00023002"/>
    </source>
</evidence>
<organism evidence="7 8">
    <name type="scientific">Ramlibacter agri</name>
    <dbReference type="NCBI Taxonomy" id="2728837"/>
    <lineage>
        <taxon>Bacteria</taxon>
        <taxon>Pseudomonadati</taxon>
        <taxon>Pseudomonadota</taxon>
        <taxon>Betaproteobacteria</taxon>
        <taxon>Burkholderiales</taxon>
        <taxon>Comamonadaceae</taxon>
        <taxon>Ramlibacter</taxon>
    </lineage>
</organism>
<dbReference type="GO" id="GO:0005829">
    <property type="term" value="C:cytosol"/>
    <property type="evidence" value="ECO:0007669"/>
    <property type="project" value="TreeGrafter"/>
</dbReference>
<gene>
    <name evidence="7" type="ORF">HHL11_02540</name>
</gene>
<accession>A0A848GYZ6</accession>
<evidence type="ECO:0000313" key="8">
    <source>
        <dbReference type="Proteomes" id="UP000541185"/>
    </source>
</evidence>
<comment type="cofactor">
    <cofactor evidence="1">
        <name>heme b</name>
        <dbReference type="ChEBI" id="CHEBI:60344"/>
    </cofactor>
</comment>
<dbReference type="InterPro" id="IPR049509">
    <property type="entry name" value="DyP_N"/>
</dbReference>
<dbReference type="PANTHER" id="PTHR30521">
    <property type="entry name" value="DEFERROCHELATASE/PEROXIDASE"/>
    <property type="match status" value="1"/>
</dbReference>
<dbReference type="AlphaFoldDB" id="A0A848GYZ6"/>
<comment type="caution">
    <text evidence="7">The sequence shown here is derived from an EMBL/GenBank/DDBJ whole genome shotgun (WGS) entry which is preliminary data.</text>
</comment>
<dbReference type="EMBL" id="JABBFX010000001">
    <property type="protein sequence ID" value="NML42611.1"/>
    <property type="molecule type" value="Genomic_DNA"/>
</dbReference>
<dbReference type="GO" id="GO:0004601">
    <property type="term" value="F:peroxidase activity"/>
    <property type="evidence" value="ECO:0007669"/>
    <property type="project" value="UniProtKB-KW"/>
</dbReference>
<feature type="domain" description="DyP dimeric alpha+beta barrel" evidence="6">
    <location>
        <begin position="50"/>
        <end position="135"/>
    </location>
</feature>
<keyword evidence="8" id="KW-1185">Reference proteome</keyword>
<evidence type="ECO:0000259" key="6">
    <source>
        <dbReference type="Pfam" id="PF21105"/>
    </source>
</evidence>
<sequence length="471" mass="50665">MDLNSSNVQSILLRPVAAKAVVHLLLRVTPTRGADARDALKNLLQAAPLTTGEDQAAAAVHCSVGFTYRGLEALEMPRDYLRIFALLARAFRDGAPQRAAQLGDTGANASTGWSPGFETDNAHVLVTLHGERATIDHLIHQWAACQGPGAPLARVEVLAGARLGAPPGQQDEWVHFGYRDGILDHRITGIPSRKANKAGVIEHAPGEFLLGYRADNGSNTFNLPVAPDEVRAFFHDSSFGVLRSMEQDVWAFEEAVKRWQLQAQAGLQQAGGTAVGSDWVKAKLCGRWPSGEPVQPGALQAPAAGGQGNVDIDFSADPDATGCPWFAHVRRMNAAGHPGPGETRRRFLLRRGMPYGDANWEGQNDGKARGLLGLFFCAHIEDQFELLLGQWANAAPPGQAAPDAASDPLAGQQDGTAAALIPVPGQDPIELNGLGNWTRTRGMAYGWYPGKEALDRLLKWDYVKKDDAPWL</sequence>
<keyword evidence="4" id="KW-0560">Oxidoreductase</keyword>
<dbReference type="Pfam" id="PF21105">
    <property type="entry name" value="DyP_N"/>
    <property type="match status" value="1"/>
</dbReference>
<dbReference type="SUPFAM" id="SSF54909">
    <property type="entry name" value="Dimeric alpha+beta barrel"/>
    <property type="match status" value="1"/>
</dbReference>
<dbReference type="PROSITE" id="PS51404">
    <property type="entry name" value="DYP_PEROXIDASE"/>
    <property type="match status" value="1"/>
</dbReference>
<dbReference type="RefSeq" id="WP_169416830.1">
    <property type="nucleotide sequence ID" value="NZ_JABBFX010000001.1"/>
</dbReference>
<evidence type="ECO:0000256" key="3">
    <source>
        <dbReference type="ARBA" id="ARBA00022723"/>
    </source>
</evidence>
<protein>
    <recommendedName>
        <fullName evidence="6">DyP dimeric alpha+beta barrel domain-containing protein</fullName>
    </recommendedName>
</protein>
<evidence type="ECO:0000256" key="5">
    <source>
        <dbReference type="ARBA" id="ARBA00023004"/>
    </source>
</evidence>
<reference evidence="7 8" key="1">
    <citation type="submission" date="2020-04" db="EMBL/GenBank/DDBJ databases">
        <title>Ramlibacter sp. G-1-2-2 isolated from soil.</title>
        <authorList>
            <person name="Dahal R.H."/>
        </authorList>
    </citation>
    <scope>NUCLEOTIDE SEQUENCE [LARGE SCALE GENOMIC DNA]</scope>
    <source>
        <strain evidence="7 8">G-1-2-2</strain>
    </source>
</reference>
<name>A0A848GYZ6_9BURK</name>
<dbReference type="InterPro" id="IPR006314">
    <property type="entry name" value="Dyp_peroxidase"/>
</dbReference>
<keyword evidence="5" id="KW-0408">Iron</keyword>
<dbReference type="GO" id="GO:0046872">
    <property type="term" value="F:metal ion binding"/>
    <property type="evidence" value="ECO:0007669"/>
    <property type="project" value="UniProtKB-KW"/>
</dbReference>
<keyword evidence="3" id="KW-0479">Metal-binding</keyword>